<accession>A0ABS4PTG5</accession>
<dbReference type="Proteomes" id="UP000741013">
    <property type="component" value="Unassembled WGS sequence"/>
</dbReference>
<evidence type="ECO:0000259" key="6">
    <source>
        <dbReference type="PROSITE" id="PS50977"/>
    </source>
</evidence>
<evidence type="ECO:0000256" key="2">
    <source>
        <dbReference type="ARBA" id="ARBA00023015"/>
    </source>
</evidence>
<feature type="domain" description="HTH tetR-type" evidence="6">
    <location>
        <begin position="8"/>
        <end position="68"/>
    </location>
</feature>
<keyword evidence="2" id="KW-0805">Transcription regulation</keyword>
<comment type="caution">
    <text evidence="7">The sequence shown here is derived from an EMBL/GenBank/DDBJ whole genome shotgun (WGS) entry which is preliminary data.</text>
</comment>
<dbReference type="PANTHER" id="PTHR47506:SF6">
    <property type="entry name" value="HTH-TYPE TRANSCRIPTIONAL REPRESSOR NEMR"/>
    <property type="match status" value="1"/>
</dbReference>
<protein>
    <submittedName>
        <fullName evidence="7">AcrR family transcriptional regulator</fullName>
    </submittedName>
</protein>
<gene>
    <name evidence="7" type="ORF">JOM49_003650</name>
</gene>
<evidence type="ECO:0000256" key="4">
    <source>
        <dbReference type="ARBA" id="ARBA00023163"/>
    </source>
</evidence>
<evidence type="ECO:0000313" key="8">
    <source>
        <dbReference type="Proteomes" id="UP000741013"/>
    </source>
</evidence>
<dbReference type="InterPro" id="IPR009057">
    <property type="entry name" value="Homeodomain-like_sf"/>
</dbReference>
<dbReference type="Gene3D" id="1.10.357.10">
    <property type="entry name" value="Tetracycline Repressor, domain 2"/>
    <property type="match status" value="1"/>
</dbReference>
<dbReference type="PRINTS" id="PR00455">
    <property type="entry name" value="HTHTETR"/>
</dbReference>
<dbReference type="PANTHER" id="PTHR47506">
    <property type="entry name" value="TRANSCRIPTIONAL REGULATORY PROTEIN"/>
    <property type="match status" value="1"/>
</dbReference>
<dbReference type="InterPro" id="IPR001647">
    <property type="entry name" value="HTH_TetR"/>
</dbReference>
<feature type="DNA-binding region" description="H-T-H motif" evidence="5">
    <location>
        <begin position="31"/>
        <end position="50"/>
    </location>
</feature>
<evidence type="ECO:0000256" key="3">
    <source>
        <dbReference type="ARBA" id="ARBA00023125"/>
    </source>
</evidence>
<sequence>MPKRVDHHERRVRIADALLRVAADDGVEAVSLRHVAAAAGVTTGMVQHYFRTKEEMLLFALEAVSERVEARIAAHPPGALELVRALLVEQLPLDETRRAEGRVALAFQAAATHSEPIAAKLREASEGLRDHLAGLLREVTRADPHQTATALLALVEGLGMQAVTGNYPPEEALSVLEAHLKLVTG</sequence>
<keyword evidence="8" id="KW-1185">Reference proteome</keyword>
<reference evidence="7 8" key="1">
    <citation type="submission" date="2021-03" db="EMBL/GenBank/DDBJ databases">
        <title>Sequencing the genomes of 1000 actinobacteria strains.</title>
        <authorList>
            <person name="Klenk H.-P."/>
        </authorList>
    </citation>
    <scope>NUCLEOTIDE SEQUENCE [LARGE SCALE GENOMIC DNA]</scope>
    <source>
        <strain evidence="7 8">DSM 45510</strain>
    </source>
</reference>
<organism evidence="7 8">
    <name type="scientific">Amycolatopsis magusensis</name>
    <dbReference type="NCBI Taxonomy" id="882444"/>
    <lineage>
        <taxon>Bacteria</taxon>
        <taxon>Bacillati</taxon>
        <taxon>Actinomycetota</taxon>
        <taxon>Actinomycetes</taxon>
        <taxon>Pseudonocardiales</taxon>
        <taxon>Pseudonocardiaceae</taxon>
        <taxon>Amycolatopsis</taxon>
    </lineage>
</organism>
<evidence type="ECO:0000256" key="5">
    <source>
        <dbReference type="PROSITE-ProRule" id="PRU00335"/>
    </source>
</evidence>
<dbReference type="PROSITE" id="PS50977">
    <property type="entry name" value="HTH_TETR_2"/>
    <property type="match status" value="1"/>
</dbReference>
<evidence type="ECO:0000256" key="1">
    <source>
        <dbReference type="ARBA" id="ARBA00022491"/>
    </source>
</evidence>
<dbReference type="EMBL" id="JAGGMS010000001">
    <property type="protein sequence ID" value="MBP2182124.1"/>
    <property type="molecule type" value="Genomic_DNA"/>
</dbReference>
<name>A0ABS4PTG5_9PSEU</name>
<dbReference type="Pfam" id="PF00440">
    <property type="entry name" value="TetR_N"/>
    <property type="match status" value="1"/>
</dbReference>
<dbReference type="Pfam" id="PF13977">
    <property type="entry name" value="TetR_C_6"/>
    <property type="match status" value="1"/>
</dbReference>
<dbReference type="SUPFAM" id="SSF48498">
    <property type="entry name" value="Tetracyclin repressor-like, C-terminal domain"/>
    <property type="match status" value="1"/>
</dbReference>
<proteinExistence type="predicted"/>
<evidence type="ECO:0000313" key="7">
    <source>
        <dbReference type="EMBL" id="MBP2182124.1"/>
    </source>
</evidence>
<keyword evidence="1" id="KW-0678">Repressor</keyword>
<keyword evidence="4" id="KW-0804">Transcription</keyword>
<keyword evidence="3 5" id="KW-0238">DNA-binding</keyword>
<dbReference type="RefSeq" id="WP_209665464.1">
    <property type="nucleotide sequence ID" value="NZ_JAGGMS010000001.1"/>
</dbReference>
<dbReference type="InterPro" id="IPR039538">
    <property type="entry name" value="BetI_C"/>
</dbReference>
<dbReference type="SUPFAM" id="SSF46689">
    <property type="entry name" value="Homeodomain-like"/>
    <property type="match status" value="1"/>
</dbReference>
<dbReference type="InterPro" id="IPR036271">
    <property type="entry name" value="Tet_transcr_reg_TetR-rel_C_sf"/>
</dbReference>